<sequence length="397" mass="41552">MLTAKRILLIIGGGIAAYKTLDLIRRLQRAGASVTPVLTRAGAEFVTPLSVAALANAPVHQDLFDLTAEAEMGHIQLSRSADLIVVAPATADLMAKMAQGRADDLASTLLLATDTPVLIAPAMNVRMWTHPATQRNLATLTADGILTIGPDEGDMACGEHGPGRMAEPEAILAAIDAALAEGPLKGRHILVTSGPTHEPIDPVRYIANRSSGQQGTALAAALRDLGARVSFVTGPATTPPPPGVAVIRVESARDMLAAVEAALPADAAIFTAAVADWRVANAAGQKMKKQAGKPLPVLEFAENPDILATISRHAQRPGLVVGFAAETENVIEHAQAKRARKGCDWIVANDVSPATGIMGGAENAVHLITEDSVEDWPRLPKAEVARRLAQRIAKDLT</sequence>
<feature type="domain" description="DNA/pantothenate metabolism flavoprotein C-terminal" evidence="6">
    <location>
        <begin position="184"/>
        <end position="394"/>
    </location>
</feature>
<comment type="cofactor">
    <cofactor evidence="3">
        <name>Mg(2+)</name>
        <dbReference type="ChEBI" id="CHEBI:18420"/>
    </cofactor>
</comment>
<dbReference type="GO" id="GO:0046872">
    <property type="term" value="F:metal ion binding"/>
    <property type="evidence" value="ECO:0007669"/>
    <property type="project" value="UniProtKB-KW"/>
</dbReference>
<dbReference type="OrthoDB" id="9802554at2"/>
<keyword evidence="3 4" id="KW-0436">Ligase</keyword>
<comment type="similarity">
    <text evidence="3 4">In the N-terminal section; belongs to the HFCD (homo-oligomeric flavin containing Cys decarboxylase) superfamily.</text>
</comment>
<evidence type="ECO:0000256" key="4">
    <source>
        <dbReference type="RuleBase" id="RU364078"/>
    </source>
</evidence>
<dbReference type="GO" id="GO:0004632">
    <property type="term" value="F:phosphopantothenate--cysteine ligase activity"/>
    <property type="evidence" value="ECO:0007669"/>
    <property type="project" value="UniProtKB-UniRule"/>
</dbReference>
<dbReference type="SUPFAM" id="SSF102645">
    <property type="entry name" value="CoaB-like"/>
    <property type="match status" value="1"/>
</dbReference>
<dbReference type="InterPro" id="IPR035929">
    <property type="entry name" value="CoaB-like_sf"/>
</dbReference>
<dbReference type="GO" id="GO:0015941">
    <property type="term" value="P:pantothenate catabolic process"/>
    <property type="evidence" value="ECO:0007669"/>
    <property type="project" value="InterPro"/>
</dbReference>
<keyword evidence="3" id="KW-0511">Multifunctional enzyme</keyword>
<dbReference type="HAMAP" id="MF_02225">
    <property type="entry name" value="CoaBC"/>
    <property type="match status" value="1"/>
</dbReference>
<dbReference type="Gene3D" id="3.40.50.1950">
    <property type="entry name" value="Flavin prenyltransferase-like"/>
    <property type="match status" value="1"/>
</dbReference>
<dbReference type="GO" id="GO:0015937">
    <property type="term" value="P:coenzyme A biosynthetic process"/>
    <property type="evidence" value="ECO:0007669"/>
    <property type="project" value="UniProtKB-UniRule"/>
</dbReference>
<comment type="caution">
    <text evidence="7">The sequence shown here is derived from an EMBL/GenBank/DDBJ whole genome shotgun (WGS) entry which is preliminary data.</text>
</comment>
<feature type="binding site" evidence="3">
    <location>
        <begin position="304"/>
        <end position="307"/>
    </location>
    <ligand>
        <name>CTP</name>
        <dbReference type="ChEBI" id="CHEBI:37563"/>
    </ligand>
</feature>
<gene>
    <name evidence="3 7" type="primary">coaBC</name>
    <name evidence="7" type="ORF">C4N9_17545</name>
</gene>
<evidence type="ECO:0000259" key="6">
    <source>
        <dbReference type="Pfam" id="PF04127"/>
    </source>
</evidence>
<keyword evidence="3" id="KW-0479">Metal-binding</keyword>
<keyword evidence="3" id="KW-0460">Magnesium</keyword>
<dbReference type="AlphaFoldDB" id="A0A2U2C6E0"/>
<feature type="binding site" evidence="3">
    <location>
        <position position="323"/>
    </location>
    <ligand>
        <name>CTP</name>
        <dbReference type="ChEBI" id="CHEBI:37563"/>
    </ligand>
</feature>
<accession>A0A2U2C6E0</accession>
<comment type="cofactor">
    <cofactor evidence="3">
        <name>FMN</name>
        <dbReference type="ChEBI" id="CHEBI:58210"/>
    </cofactor>
    <text evidence="3">Binds 1 FMN per subunit.</text>
</comment>
<proteinExistence type="inferred from homology"/>
<keyword evidence="3 4" id="KW-0288">FMN</keyword>
<dbReference type="GO" id="GO:0004633">
    <property type="term" value="F:phosphopantothenoylcysteine decarboxylase activity"/>
    <property type="evidence" value="ECO:0007669"/>
    <property type="project" value="UniProtKB-UniRule"/>
</dbReference>
<comment type="function">
    <text evidence="4">Catalyzes two steps in the biosynthesis of coenzyme A. In the first step cysteine is conjugated to 4'-phosphopantothenate to form 4-phosphopantothenoylcysteine, in the latter compound is decarboxylated to form 4'-phosphopantotheine.</text>
</comment>
<comment type="pathway">
    <text evidence="3 4">Cofactor biosynthesis; coenzyme A biosynthesis; CoA from (R)-pantothenate: step 3/5.</text>
</comment>
<feature type="region of interest" description="Phosphopantothenoylcysteine decarboxylase" evidence="3">
    <location>
        <begin position="1"/>
        <end position="188"/>
    </location>
</feature>
<comment type="caution">
    <text evidence="3">Lacks conserved residue(s) required for the propagation of feature annotation.</text>
</comment>
<dbReference type="InterPro" id="IPR036551">
    <property type="entry name" value="Flavin_trans-like"/>
</dbReference>
<dbReference type="Pfam" id="PF02441">
    <property type="entry name" value="Flavoprotein"/>
    <property type="match status" value="1"/>
</dbReference>
<dbReference type="Pfam" id="PF04127">
    <property type="entry name" value="DFP"/>
    <property type="match status" value="1"/>
</dbReference>
<organism evidence="7 8">
    <name type="scientific">Pararhodobacter marinus</name>
    <dbReference type="NCBI Taxonomy" id="2184063"/>
    <lineage>
        <taxon>Bacteria</taxon>
        <taxon>Pseudomonadati</taxon>
        <taxon>Pseudomonadota</taxon>
        <taxon>Alphaproteobacteria</taxon>
        <taxon>Rhodobacterales</taxon>
        <taxon>Paracoccaceae</taxon>
        <taxon>Pararhodobacter</taxon>
    </lineage>
</organism>
<dbReference type="UniPathway" id="UPA00241">
    <property type="reaction ID" value="UER00353"/>
</dbReference>
<protein>
    <recommendedName>
        <fullName evidence="3">Coenzyme A biosynthesis bifunctional protein CoaBC</fullName>
    </recommendedName>
    <alternativeName>
        <fullName evidence="3">DNA/pantothenate metabolism flavoprotein</fullName>
    </alternativeName>
    <alternativeName>
        <fullName evidence="3">Phosphopantothenoylcysteine synthetase/decarboxylase</fullName>
        <shortName evidence="3">PPCS-PPCDC</shortName>
    </alternativeName>
    <domain>
        <recommendedName>
            <fullName evidence="3">Phosphopantothenoylcysteine decarboxylase</fullName>
            <shortName evidence="3">PPC decarboxylase</shortName>
            <shortName evidence="3">PPC-DC</shortName>
            <ecNumber evidence="3">4.1.1.36</ecNumber>
        </recommendedName>
        <alternativeName>
            <fullName evidence="3">CoaC</fullName>
        </alternativeName>
    </domain>
    <domain>
        <recommendedName>
            <fullName evidence="3">Phosphopantothenate--cysteine ligase</fullName>
            <ecNumber evidence="3">6.3.2.5</ecNumber>
        </recommendedName>
        <alternativeName>
            <fullName evidence="3">CoaB</fullName>
        </alternativeName>
        <alternativeName>
            <fullName evidence="3">Phosphopantothenoylcysteine synthetase</fullName>
            <shortName evidence="3">PPC synthetase</shortName>
            <shortName evidence="3">PPC-S</shortName>
        </alternativeName>
    </domain>
</protein>
<dbReference type="InterPro" id="IPR007085">
    <property type="entry name" value="DNA/pantothenate-metab_flavo_C"/>
</dbReference>
<comment type="catalytic activity">
    <reaction evidence="3 4">
        <text>(R)-4'-phosphopantothenate + L-cysteine + CTP = N-[(R)-4-phosphopantothenoyl]-L-cysteine + CMP + diphosphate + H(+)</text>
        <dbReference type="Rhea" id="RHEA:19397"/>
        <dbReference type="ChEBI" id="CHEBI:10986"/>
        <dbReference type="ChEBI" id="CHEBI:15378"/>
        <dbReference type="ChEBI" id="CHEBI:33019"/>
        <dbReference type="ChEBI" id="CHEBI:35235"/>
        <dbReference type="ChEBI" id="CHEBI:37563"/>
        <dbReference type="ChEBI" id="CHEBI:59458"/>
        <dbReference type="ChEBI" id="CHEBI:60377"/>
        <dbReference type="EC" id="6.3.2.5"/>
    </reaction>
</comment>
<evidence type="ECO:0000313" key="7">
    <source>
        <dbReference type="EMBL" id="PWE27458.1"/>
    </source>
</evidence>
<dbReference type="EC" id="6.3.2.5" evidence="3"/>
<feature type="domain" description="Flavoprotein" evidence="5">
    <location>
        <begin position="5"/>
        <end position="176"/>
    </location>
</feature>
<feature type="binding site" evidence="3">
    <location>
        <position position="341"/>
    </location>
    <ligand>
        <name>CTP</name>
        <dbReference type="ChEBI" id="CHEBI:37563"/>
    </ligand>
</feature>
<evidence type="ECO:0000256" key="3">
    <source>
        <dbReference type="HAMAP-Rule" id="MF_02225"/>
    </source>
</evidence>
<dbReference type="GO" id="GO:0071513">
    <property type="term" value="C:phosphopantothenoylcysteine decarboxylase complex"/>
    <property type="evidence" value="ECO:0007669"/>
    <property type="project" value="TreeGrafter"/>
</dbReference>
<reference evidence="7 8" key="1">
    <citation type="submission" date="2018-05" db="EMBL/GenBank/DDBJ databases">
        <title>Pararhodobacter marina sp. nov., isolated from deep-sea water of the Indian Ocean.</title>
        <authorList>
            <person name="Lai Q.Sr."/>
            <person name="Liu X."/>
            <person name="Shao Z."/>
        </authorList>
    </citation>
    <scope>NUCLEOTIDE SEQUENCE [LARGE SCALE GENOMIC DNA]</scope>
    <source>
        <strain evidence="7 8">CIC4N-9</strain>
    </source>
</reference>
<comment type="catalytic activity">
    <reaction evidence="3 4">
        <text>N-[(R)-4-phosphopantothenoyl]-L-cysteine + H(+) = (R)-4'-phosphopantetheine + CO2</text>
        <dbReference type="Rhea" id="RHEA:16793"/>
        <dbReference type="ChEBI" id="CHEBI:15378"/>
        <dbReference type="ChEBI" id="CHEBI:16526"/>
        <dbReference type="ChEBI" id="CHEBI:59458"/>
        <dbReference type="ChEBI" id="CHEBI:61723"/>
        <dbReference type="EC" id="4.1.1.36"/>
    </reaction>
</comment>
<keyword evidence="2 3" id="KW-0456">Lyase</keyword>
<dbReference type="RefSeq" id="WP_109534648.1">
    <property type="nucleotide sequence ID" value="NZ_QEYD01000011.1"/>
</dbReference>
<dbReference type="PANTHER" id="PTHR14359">
    <property type="entry name" value="HOMO-OLIGOMERIC FLAVIN CONTAINING CYS DECARBOXYLASE FAMILY"/>
    <property type="match status" value="1"/>
</dbReference>
<dbReference type="EMBL" id="QEYD01000011">
    <property type="protein sequence ID" value="PWE27458.1"/>
    <property type="molecule type" value="Genomic_DNA"/>
</dbReference>
<dbReference type="EC" id="4.1.1.36" evidence="3"/>
<dbReference type="NCBIfam" id="TIGR00521">
    <property type="entry name" value="coaBC_dfp"/>
    <property type="match status" value="1"/>
</dbReference>
<evidence type="ECO:0000313" key="8">
    <source>
        <dbReference type="Proteomes" id="UP000244940"/>
    </source>
</evidence>
<evidence type="ECO:0000256" key="2">
    <source>
        <dbReference type="ARBA" id="ARBA00023239"/>
    </source>
</evidence>
<feature type="active site" description="Proton donor" evidence="3">
    <location>
        <position position="157"/>
    </location>
</feature>
<dbReference type="Gene3D" id="3.40.50.10300">
    <property type="entry name" value="CoaB-like"/>
    <property type="match status" value="1"/>
</dbReference>
<keyword evidence="1 3" id="KW-0210">Decarboxylase</keyword>
<dbReference type="GO" id="GO:0010181">
    <property type="term" value="F:FMN binding"/>
    <property type="evidence" value="ECO:0007669"/>
    <property type="project" value="UniProtKB-UniRule"/>
</dbReference>
<comment type="similarity">
    <text evidence="3 4">In the C-terminal section; belongs to the PPC synthetase family.</text>
</comment>
<dbReference type="GeneID" id="94366700"/>
<comment type="function">
    <text evidence="3">Catalyzes two sequential steps in the biosynthesis of coenzyme A. In the first step cysteine is conjugated to 4'-phosphopantothenate to form 4-phosphopantothenoylcysteine. In the second step the latter compound is decarboxylated to form 4'-phosphopantotheine.</text>
</comment>
<feature type="binding site" evidence="3">
    <location>
        <position position="276"/>
    </location>
    <ligand>
        <name>CTP</name>
        <dbReference type="ChEBI" id="CHEBI:37563"/>
    </ligand>
</feature>
<keyword evidence="3 4" id="KW-0285">Flavoprotein</keyword>
<name>A0A2U2C6E0_9RHOB</name>
<dbReference type="PANTHER" id="PTHR14359:SF6">
    <property type="entry name" value="PHOSPHOPANTOTHENOYLCYSTEINE DECARBOXYLASE"/>
    <property type="match status" value="1"/>
</dbReference>
<feature type="binding site" evidence="3">
    <location>
        <position position="286"/>
    </location>
    <ligand>
        <name>CTP</name>
        <dbReference type="ChEBI" id="CHEBI:37563"/>
    </ligand>
</feature>
<dbReference type="InterPro" id="IPR005252">
    <property type="entry name" value="CoaBC"/>
</dbReference>
<dbReference type="InterPro" id="IPR003382">
    <property type="entry name" value="Flavoprotein"/>
</dbReference>
<dbReference type="Proteomes" id="UP000244940">
    <property type="component" value="Unassembled WGS sequence"/>
</dbReference>
<dbReference type="SUPFAM" id="SSF52507">
    <property type="entry name" value="Homo-oligomeric flavin-containing Cys decarboxylases, HFCD"/>
    <property type="match status" value="1"/>
</dbReference>
<keyword evidence="8" id="KW-1185">Reference proteome</keyword>
<evidence type="ECO:0000256" key="1">
    <source>
        <dbReference type="ARBA" id="ARBA00022793"/>
    </source>
</evidence>
<comment type="pathway">
    <text evidence="3 4">Cofactor biosynthesis; coenzyme A biosynthesis; CoA from (R)-pantothenate: step 2/5.</text>
</comment>
<feature type="binding site" evidence="3">
    <location>
        <position position="337"/>
    </location>
    <ligand>
        <name>CTP</name>
        <dbReference type="ChEBI" id="CHEBI:37563"/>
    </ligand>
</feature>
<feature type="region of interest" description="Phosphopantothenate--cysteine ligase" evidence="3">
    <location>
        <begin position="189"/>
        <end position="397"/>
    </location>
</feature>
<evidence type="ECO:0000259" key="5">
    <source>
        <dbReference type="Pfam" id="PF02441"/>
    </source>
</evidence>